<gene>
    <name evidence="7" type="primary">thyX</name>
    <name evidence="7" type="ORF">J7S33_06115</name>
    <name evidence="6" type="ORF">JOE68_001168</name>
</gene>
<keyword evidence="1 7" id="KW-0489">Methyltransferase</keyword>
<name>A0A8T8I1B5_9PSEU</name>
<keyword evidence="3" id="KW-0545">Nucleotide biosynthesis</keyword>
<protein>
    <recommendedName>
        <fullName evidence="5">FAD-dependent thymidylate synthase</fullName>
        <ecNumber evidence="5">2.1.1.148</ecNumber>
    </recommendedName>
</protein>
<dbReference type="EMBL" id="CP072788">
    <property type="protein sequence ID" value="QTR04457.1"/>
    <property type="molecule type" value="Genomic_DNA"/>
</dbReference>
<dbReference type="GO" id="GO:0050797">
    <property type="term" value="F:thymidylate synthase (FAD) activity"/>
    <property type="evidence" value="ECO:0007669"/>
    <property type="project" value="UniProtKB-UniRule"/>
</dbReference>
<dbReference type="CDD" id="cd20175">
    <property type="entry name" value="ThyX"/>
    <property type="match status" value="1"/>
</dbReference>
<dbReference type="Gene3D" id="3.30.70.3180">
    <property type="match status" value="2"/>
</dbReference>
<dbReference type="NCBIfam" id="TIGR02170">
    <property type="entry name" value="thyX"/>
    <property type="match status" value="1"/>
</dbReference>
<dbReference type="Gene3D" id="6.10.140.450">
    <property type="match status" value="1"/>
</dbReference>
<keyword evidence="4" id="KW-0274">FAD</keyword>
<evidence type="ECO:0000256" key="3">
    <source>
        <dbReference type="ARBA" id="ARBA00022727"/>
    </source>
</evidence>
<dbReference type="PROSITE" id="PS51331">
    <property type="entry name" value="THYX"/>
    <property type="match status" value="1"/>
</dbReference>
<reference evidence="6 9" key="1">
    <citation type="submission" date="2021-01" db="EMBL/GenBank/DDBJ databases">
        <title>Sequencing the genomes of 1000 actinobacteria strains.</title>
        <authorList>
            <person name="Klenk H.-P."/>
        </authorList>
    </citation>
    <scope>NUCLEOTIDE SEQUENCE [LARGE SCALE GENOMIC DNA]</scope>
    <source>
        <strain evidence="6 9">DSM 44581</strain>
    </source>
</reference>
<evidence type="ECO:0000313" key="8">
    <source>
        <dbReference type="Proteomes" id="UP000671828"/>
    </source>
</evidence>
<evidence type="ECO:0000256" key="1">
    <source>
        <dbReference type="ARBA" id="ARBA00022603"/>
    </source>
</evidence>
<dbReference type="InterPro" id="IPR036098">
    <property type="entry name" value="Thymidylate_synthase_ThyX_sf"/>
</dbReference>
<keyword evidence="2" id="KW-0285">Flavoprotein</keyword>
<reference evidence="7" key="2">
    <citation type="submission" date="2021-04" db="EMBL/GenBank/DDBJ databases">
        <title>Saccharothrix algeriensis WGS.</title>
        <authorList>
            <person name="Stuskova K."/>
            <person name="Hakalova E."/>
            <person name="Tebbal A.B."/>
            <person name="Eichmeier A."/>
        </authorList>
    </citation>
    <scope>NUCLEOTIDE SEQUENCE</scope>
    <source>
        <strain evidence="7">NRRL B-24137</strain>
    </source>
</reference>
<dbReference type="PANTHER" id="PTHR34934:SF1">
    <property type="entry name" value="FLAVIN-DEPENDENT THYMIDYLATE SYNTHASE"/>
    <property type="match status" value="1"/>
</dbReference>
<accession>A0A8T8I1B5</accession>
<dbReference type="Proteomes" id="UP000671828">
    <property type="component" value="Chromosome"/>
</dbReference>
<keyword evidence="7" id="KW-0808">Transferase</keyword>
<dbReference type="GO" id="GO:0070402">
    <property type="term" value="F:NADPH binding"/>
    <property type="evidence" value="ECO:0007669"/>
    <property type="project" value="TreeGrafter"/>
</dbReference>
<dbReference type="GO" id="GO:0050660">
    <property type="term" value="F:flavin adenine dinucleotide binding"/>
    <property type="evidence" value="ECO:0007669"/>
    <property type="project" value="UniProtKB-UniRule"/>
</dbReference>
<dbReference type="RefSeq" id="WP_204841293.1">
    <property type="nucleotide sequence ID" value="NZ_JAFBCL010000001.1"/>
</dbReference>
<evidence type="ECO:0000313" key="9">
    <source>
        <dbReference type="Proteomes" id="UP001195724"/>
    </source>
</evidence>
<proteinExistence type="predicted"/>
<dbReference type="GO" id="GO:0004799">
    <property type="term" value="F:thymidylate synthase activity"/>
    <property type="evidence" value="ECO:0007669"/>
    <property type="project" value="TreeGrafter"/>
</dbReference>
<dbReference type="Proteomes" id="UP001195724">
    <property type="component" value="Unassembled WGS sequence"/>
</dbReference>
<sequence length="266" mass="30635">MKRVEPEVFLIARPAVDYDEMSRYLKAVSGQAWLSRSEDGDREPVGSRATADLLEFAGRLCYRSWEPGLNPNVRRVRANQDDYLRNLLKQAHGSVLEHANFTFVLHNVSRVLTHELVRHRAGTAVSQESMRFVRLTELPFPFPEWAEGDEELMARSAEFLEESERFQQWLSEHFDLDSDDRDFGYRKHRTSFMRRFAPDGVATGLVWTANVRAIRHVLEARTAPGAEEEIRLVFDKVGRVMRAEAPALFGDFEVRDGAWVPGWSKV</sequence>
<keyword evidence="9" id="KW-1185">Reference proteome</keyword>
<dbReference type="GO" id="GO:0032259">
    <property type="term" value="P:methylation"/>
    <property type="evidence" value="ECO:0007669"/>
    <property type="project" value="UniProtKB-KW"/>
</dbReference>
<dbReference type="AlphaFoldDB" id="A0A8T8I1B5"/>
<evidence type="ECO:0000256" key="5">
    <source>
        <dbReference type="NCBIfam" id="TIGR02170"/>
    </source>
</evidence>
<dbReference type="SUPFAM" id="SSF69796">
    <property type="entry name" value="Thymidylate synthase-complementing protein Thy1"/>
    <property type="match status" value="1"/>
</dbReference>
<dbReference type="PANTHER" id="PTHR34934">
    <property type="entry name" value="FLAVIN-DEPENDENT THYMIDYLATE SYNTHASE"/>
    <property type="match status" value="1"/>
</dbReference>
<organism evidence="7 8">
    <name type="scientific">Saccharothrix algeriensis</name>
    <dbReference type="NCBI Taxonomy" id="173560"/>
    <lineage>
        <taxon>Bacteria</taxon>
        <taxon>Bacillati</taxon>
        <taxon>Actinomycetota</taxon>
        <taxon>Actinomycetes</taxon>
        <taxon>Pseudonocardiales</taxon>
        <taxon>Pseudonocardiaceae</taxon>
        <taxon>Saccharothrix</taxon>
    </lineage>
</organism>
<evidence type="ECO:0000256" key="4">
    <source>
        <dbReference type="ARBA" id="ARBA00022827"/>
    </source>
</evidence>
<dbReference type="InterPro" id="IPR003669">
    <property type="entry name" value="Thymidylate_synthase_ThyX"/>
</dbReference>
<evidence type="ECO:0000313" key="7">
    <source>
        <dbReference type="EMBL" id="QTR04457.1"/>
    </source>
</evidence>
<evidence type="ECO:0000313" key="6">
    <source>
        <dbReference type="EMBL" id="MBM7810303.1"/>
    </source>
</evidence>
<evidence type="ECO:0000256" key="2">
    <source>
        <dbReference type="ARBA" id="ARBA00022630"/>
    </source>
</evidence>
<dbReference type="Pfam" id="PF02511">
    <property type="entry name" value="Thy1"/>
    <property type="match status" value="1"/>
</dbReference>
<dbReference type="EMBL" id="JAFBCL010000001">
    <property type="protein sequence ID" value="MBM7810303.1"/>
    <property type="molecule type" value="Genomic_DNA"/>
</dbReference>
<dbReference type="EC" id="2.1.1.148" evidence="5"/>
<dbReference type="GO" id="GO:0006231">
    <property type="term" value="P:dTMP biosynthetic process"/>
    <property type="evidence" value="ECO:0007669"/>
    <property type="project" value="UniProtKB-UniRule"/>
</dbReference>